<reference evidence="3 4" key="1">
    <citation type="journal article" date="2019" name="Emerg. Microbes Infect.">
        <title>Comprehensive subspecies identification of 175 nontuberculous mycobacteria species based on 7547 genomic profiles.</title>
        <authorList>
            <person name="Matsumoto Y."/>
            <person name="Kinjo T."/>
            <person name="Motooka D."/>
            <person name="Nabeya D."/>
            <person name="Jung N."/>
            <person name="Uechi K."/>
            <person name="Horii T."/>
            <person name="Iida T."/>
            <person name="Fujita J."/>
            <person name="Nakamura S."/>
        </authorList>
    </citation>
    <scope>NUCLEOTIDE SEQUENCE [LARGE SCALE GENOMIC DNA]</scope>
    <source>
        <strain evidence="3 4">JCM 16018</strain>
    </source>
</reference>
<dbReference type="KEGG" id="mseo:MSEO_09770"/>
<dbReference type="EMBL" id="AP022582">
    <property type="protein sequence ID" value="BBY00478.1"/>
    <property type="molecule type" value="Genomic_DNA"/>
</dbReference>
<name>A0A7I7NY56_9MYCO</name>
<dbReference type="AlphaFoldDB" id="A0A7I7NY56"/>
<dbReference type="PANTHER" id="PTHR42912">
    <property type="entry name" value="METHYLTRANSFERASE"/>
    <property type="match status" value="1"/>
</dbReference>
<dbReference type="InterPro" id="IPR041698">
    <property type="entry name" value="Methyltransf_25"/>
</dbReference>
<dbReference type="Pfam" id="PF13649">
    <property type="entry name" value="Methyltransf_25"/>
    <property type="match status" value="1"/>
</dbReference>
<dbReference type="SUPFAM" id="SSF53335">
    <property type="entry name" value="S-adenosyl-L-methionine-dependent methyltransferases"/>
    <property type="match status" value="1"/>
</dbReference>
<accession>A0A7I7NY56</accession>
<keyword evidence="3" id="KW-0808">Transferase</keyword>
<keyword evidence="1 3" id="KW-0489">Methyltransferase</keyword>
<evidence type="ECO:0000313" key="4">
    <source>
        <dbReference type="Proteomes" id="UP000466632"/>
    </source>
</evidence>
<dbReference type="CDD" id="cd02440">
    <property type="entry name" value="AdoMet_MTases"/>
    <property type="match status" value="1"/>
</dbReference>
<sequence>MALMLGSQRMTTLRLVRRGVHALADEPRIWDFLRFILSAGHRGEKEVLRREGIAEAASILDIGCGTGTMARSFRPECYVGVDPNARYISRARATKSGYRFEVADGQSLPFADGSFDAVLIFGVLHHLDDASARSLLHESHRVLAPGKGVMVMCEAVPTRSRWNLIGRLQSRLDEGDFIGPPERYLEMVSEVYGQRAVVRHYPVSSGVGDGEVIVAQNQAA</sequence>
<dbReference type="InterPro" id="IPR029063">
    <property type="entry name" value="SAM-dependent_MTases_sf"/>
</dbReference>
<dbReference type="GO" id="GO:0008168">
    <property type="term" value="F:methyltransferase activity"/>
    <property type="evidence" value="ECO:0007669"/>
    <property type="project" value="UniProtKB-KW"/>
</dbReference>
<dbReference type="Gene3D" id="3.40.50.150">
    <property type="entry name" value="Vaccinia Virus protein VP39"/>
    <property type="match status" value="1"/>
</dbReference>
<dbReference type="PANTHER" id="PTHR42912:SF93">
    <property type="entry name" value="N6-ADENOSINE-METHYLTRANSFERASE TMT1A"/>
    <property type="match status" value="1"/>
</dbReference>
<evidence type="ECO:0000259" key="2">
    <source>
        <dbReference type="Pfam" id="PF13649"/>
    </source>
</evidence>
<protein>
    <submittedName>
        <fullName evidence="3">Type 11 methyltransferase</fullName>
    </submittedName>
</protein>
<keyword evidence="4" id="KW-1185">Reference proteome</keyword>
<organism evidence="3 4">
    <name type="scientific">Mycobacterium seoulense</name>
    <dbReference type="NCBI Taxonomy" id="386911"/>
    <lineage>
        <taxon>Bacteria</taxon>
        <taxon>Bacillati</taxon>
        <taxon>Actinomycetota</taxon>
        <taxon>Actinomycetes</taxon>
        <taxon>Mycobacteriales</taxon>
        <taxon>Mycobacteriaceae</taxon>
        <taxon>Mycobacterium</taxon>
    </lineage>
</organism>
<evidence type="ECO:0000313" key="3">
    <source>
        <dbReference type="EMBL" id="BBY00478.1"/>
    </source>
</evidence>
<proteinExistence type="predicted"/>
<dbReference type="InterPro" id="IPR050508">
    <property type="entry name" value="Methyltransf_Superfamily"/>
</dbReference>
<feature type="domain" description="Methyltransferase" evidence="2">
    <location>
        <begin position="59"/>
        <end position="146"/>
    </location>
</feature>
<gene>
    <name evidence="3" type="ORF">MSEO_09770</name>
</gene>
<dbReference type="Proteomes" id="UP000466632">
    <property type="component" value="Chromosome"/>
</dbReference>
<evidence type="ECO:0000256" key="1">
    <source>
        <dbReference type="ARBA" id="ARBA00022603"/>
    </source>
</evidence>
<dbReference type="GO" id="GO:0032259">
    <property type="term" value="P:methylation"/>
    <property type="evidence" value="ECO:0007669"/>
    <property type="project" value="UniProtKB-KW"/>
</dbReference>